<dbReference type="SMART" id="SM00487">
    <property type="entry name" value="DEXDc"/>
    <property type="match status" value="1"/>
</dbReference>
<dbReference type="SMART" id="SM00491">
    <property type="entry name" value="HELICc2"/>
    <property type="match status" value="1"/>
</dbReference>
<dbReference type="RefSeq" id="WP_110438194.1">
    <property type="nucleotide sequence ID" value="NZ_CP046393.1"/>
</dbReference>
<dbReference type="InterPro" id="IPR045028">
    <property type="entry name" value="DinG/Rad3-like"/>
</dbReference>
<comment type="similarity">
    <text evidence="4">Belongs to the helicase family. DinG subfamily.</text>
</comment>
<dbReference type="InterPro" id="IPR014013">
    <property type="entry name" value="Helic_SF1/SF2_ATP-bd_DinG/Rad3"/>
</dbReference>
<evidence type="ECO:0000313" key="8">
    <source>
        <dbReference type="Proteomes" id="UP000247565"/>
    </source>
</evidence>
<name>A0A318MY05_9PROT</name>
<keyword evidence="2" id="KW-0378">Hydrolase</keyword>
<dbReference type="SUPFAM" id="SSF52540">
    <property type="entry name" value="P-loop containing nucleoside triphosphate hydrolases"/>
    <property type="match status" value="1"/>
</dbReference>
<gene>
    <name evidence="7" type="ORF">DK869_01295</name>
</gene>
<comment type="caution">
    <text evidence="7">The sequence shown here is derived from an EMBL/GenBank/DDBJ whole genome shotgun (WGS) entry which is preliminary data.</text>
</comment>
<dbReference type="PANTHER" id="PTHR11472">
    <property type="entry name" value="DNA REPAIR DEAD HELICASE RAD3/XP-D SUBFAMILY MEMBER"/>
    <property type="match status" value="1"/>
</dbReference>
<dbReference type="GO" id="GO:0005524">
    <property type="term" value="F:ATP binding"/>
    <property type="evidence" value="ECO:0007669"/>
    <property type="project" value="UniProtKB-KW"/>
</dbReference>
<dbReference type="GO" id="GO:0006139">
    <property type="term" value="P:nucleobase-containing compound metabolic process"/>
    <property type="evidence" value="ECO:0007669"/>
    <property type="project" value="InterPro"/>
</dbReference>
<dbReference type="Gene3D" id="3.40.50.300">
    <property type="entry name" value="P-loop containing nucleotide triphosphate hydrolases"/>
    <property type="match status" value="2"/>
</dbReference>
<dbReference type="Proteomes" id="UP000247565">
    <property type="component" value="Unassembled WGS sequence"/>
</dbReference>
<protein>
    <submittedName>
        <fullName evidence="7">DNA helicase</fullName>
    </submittedName>
</protein>
<evidence type="ECO:0000259" key="5">
    <source>
        <dbReference type="PROSITE" id="PS51192"/>
    </source>
</evidence>
<sequence length="940" mass="108119">MVLKDYSALIIHDNQFSLFNTDGEILNLPLQTLIAELEQTTELLIIHKSYTYRKLKSPKTIHTDRWLDLLELAAFVFPVQSFGYTVTNFANALKIPMPLNPEADFLIIICDYLILKFKEEYNHGNKDMIAARLAALYHAQWLWAPILLSALDISLPLPAQQLQASDALRIWQRLPKWQELSPRPQPSQFPVKRQETFNRLAEILGLGAEDRAGQIDFTDVARYAFEPCVEQGKPNIVLAEAGTGTGKTSAYIAPASLWAEHNKGTVWINTYTRHLQRQIEHEFHHLYPDPATRKKKIVVRKGRENYLCLLNLDEYITLHFNKNDGNGDNIAIILLCNWAEQSNDGDLFGGDLPNWFHDLFDNRILSILAERRGECIHASCPHYQTCFVEHSIRRAQNAEIVIANHALVINHFAWSLDNASPEWESNLPSRLIFDEAHHISDAADSAFSTAFSATETSELRRWLLGNEGNNTRSKGLKKRIHDVIIGNKALEKDLEEIIDSAFILPPLNWSSHLASFHDNKNENLTNLSERFFYLIYQQIQARSSRNQIINQSYAETRQYECDLYPLLPELVALVPNLIQSFQKLLNYLLKFTRNIETKLNNEKDSLDKMSLERLETTHATLTRKAVTPLTLWLDLLTSLNKPEHSNSQPKTHVSFLKSEHKNKNITNVGLFHHWLDPTIPLMKMLAPSIQGMLFTSATLRDESNNDTEASWQAAEQRVGTEHLPVQPLRAALSCPFNYDKQARVFVVNDINIHSINEVAHAYLHLFKASKGGALGLFTAIHRLRAIYHQINESLEKDNISLFAQHIDPLSNNSLVELFKNDMHSCLFGTDAMRDGINIPGNSLRLVVFERIPWPRPDILYRERRKYFYKDKPNLYDEQIVRLRLRQAFGRLIRTQSDKGIFIILDRRTPTRVLSAFPKNVPIRRQSLQEIINQTTLFYEK</sequence>
<dbReference type="InterPro" id="IPR027417">
    <property type="entry name" value="P-loop_NTPase"/>
</dbReference>
<keyword evidence="7" id="KW-0347">Helicase</keyword>
<evidence type="ECO:0000256" key="2">
    <source>
        <dbReference type="ARBA" id="ARBA00022801"/>
    </source>
</evidence>
<feature type="domain" description="Helicase ATP-binding" evidence="5">
    <location>
        <begin position="226"/>
        <end position="473"/>
    </location>
</feature>
<organism evidence="7 8">
    <name type="scientific">Commensalibacter melissae</name>
    <dbReference type="NCBI Taxonomy" id="2070537"/>
    <lineage>
        <taxon>Bacteria</taxon>
        <taxon>Pseudomonadati</taxon>
        <taxon>Pseudomonadota</taxon>
        <taxon>Alphaproteobacteria</taxon>
        <taxon>Acetobacterales</taxon>
        <taxon>Acetobacteraceae</taxon>
    </lineage>
</organism>
<dbReference type="OrthoDB" id="9805194at2"/>
<evidence type="ECO:0000256" key="1">
    <source>
        <dbReference type="ARBA" id="ARBA00022741"/>
    </source>
</evidence>
<dbReference type="InterPro" id="IPR006555">
    <property type="entry name" value="ATP-dep_Helicase_C"/>
</dbReference>
<dbReference type="GO" id="GO:0016818">
    <property type="term" value="F:hydrolase activity, acting on acid anhydrides, in phosphorus-containing anhydrides"/>
    <property type="evidence" value="ECO:0007669"/>
    <property type="project" value="InterPro"/>
</dbReference>
<dbReference type="EMBL" id="QGLT01000001">
    <property type="protein sequence ID" value="PXZ01675.1"/>
    <property type="molecule type" value="Genomic_DNA"/>
</dbReference>
<dbReference type="GO" id="GO:0003678">
    <property type="term" value="F:DNA helicase activity"/>
    <property type="evidence" value="ECO:0007669"/>
    <property type="project" value="TreeGrafter"/>
</dbReference>
<feature type="domain" description="Helicase ATP-binding" evidence="6">
    <location>
        <begin position="200"/>
        <end position="501"/>
    </location>
</feature>
<reference evidence="7 8" key="1">
    <citation type="submission" date="2018-05" db="EMBL/GenBank/DDBJ databases">
        <title>Reference genomes for bee gut microbiota database.</title>
        <authorList>
            <person name="Ellegaard K.M."/>
        </authorList>
    </citation>
    <scope>NUCLEOTIDE SEQUENCE [LARGE SCALE GENOMIC DNA]</scope>
    <source>
        <strain evidence="7 8">ESL0284</strain>
    </source>
</reference>
<keyword evidence="1" id="KW-0547">Nucleotide-binding</keyword>
<dbReference type="PROSITE" id="PS51193">
    <property type="entry name" value="HELICASE_ATP_BIND_2"/>
    <property type="match status" value="1"/>
</dbReference>
<evidence type="ECO:0000256" key="3">
    <source>
        <dbReference type="ARBA" id="ARBA00022840"/>
    </source>
</evidence>
<evidence type="ECO:0000313" key="7">
    <source>
        <dbReference type="EMBL" id="PXZ01675.1"/>
    </source>
</evidence>
<dbReference type="AlphaFoldDB" id="A0A318MY05"/>
<dbReference type="PROSITE" id="PS51192">
    <property type="entry name" value="HELICASE_ATP_BIND_1"/>
    <property type="match status" value="1"/>
</dbReference>
<accession>A0A318MY05</accession>
<keyword evidence="3" id="KW-0067">ATP-binding</keyword>
<evidence type="ECO:0000256" key="4">
    <source>
        <dbReference type="ARBA" id="ARBA00038058"/>
    </source>
</evidence>
<keyword evidence="8" id="KW-1185">Reference proteome</keyword>
<dbReference type="PANTHER" id="PTHR11472:SF34">
    <property type="entry name" value="REGULATOR OF TELOMERE ELONGATION HELICASE 1"/>
    <property type="match status" value="1"/>
</dbReference>
<proteinExistence type="inferred from homology"/>
<dbReference type="GO" id="GO:0003676">
    <property type="term" value="F:nucleic acid binding"/>
    <property type="evidence" value="ECO:0007669"/>
    <property type="project" value="InterPro"/>
</dbReference>
<dbReference type="Pfam" id="PF13307">
    <property type="entry name" value="Helicase_C_2"/>
    <property type="match status" value="1"/>
</dbReference>
<dbReference type="InterPro" id="IPR014001">
    <property type="entry name" value="Helicase_ATP-bd"/>
</dbReference>
<evidence type="ECO:0000259" key="6">
    <source>
        <dbReference type="PROSITE" id="PS51193"/>
    </source>
</evidence>